<organism evidence="2 3">
    <name type="scientific">Shewanella piezotolerans (strain WP3 / JCM 13877)</name>
    <dbReference type="NCBI Taxonomy" id="225849"/>
    <lineage>
        <taxon>Bacteria</taxon>
        <taxon>Pseudomonadati</taxon>
        <taxon>Pseudomonadota</taxon>
        <taxon>Gammaproteobacteria</taxon>
        <taxon>Alteromonadales</taxon>
        <taxon>Shewanellaceae</taxon>
        <taxon>Shewanella</taxon>
    </lineage>
</organism>
<dbReference type="GO" id="GO:0009982">
    <property type="term" value="F:pseudouridine synthase activity"/>
    <property type="evidence" value="ECO:0007669"/>
    <property type="project" value="InterPro"/>
</dbReference>
<dbReference type="GO" id="GO:0000455">
    <property type="term" value="P:enzyme-directed rRNA pseudouridine synthesis"/>
    <property type="evidence" value="ECO:0007669"/>
    <property type="project" value="TreeGrafter"/>
</dbReference>
<dbReference type="InterPro" id="IPR006145">
    <property type="entry name" value="PsdUridine_synth_RsuA/RluA"/>
</dbReference>
<name>B8CUP6_SHEPW</name>
<dbReference type="Gene3D" id="3.30.2350.10">
    <property type="entry name" value="Pseudouridine synthase"/>
    <property type="match status" value="1"/>
</dbReference>
<dbReference type="InterPro" id="IPR020103">
    <property type="entry name" value="PsdUridine_synth_cat_dom_sf"/>
</dbReference>
<dbReference type="SUPFAM" id="SSF55120">
    <property type="entry name" value="Pseudouridine synthase"/>
    <property type="match status" value="1"/>
</dbReference>
<keyword evidence="3" id="KW-1185">Reference proteome</keyword>
<dbReference type="eggNOG" id="COG0564">
    <property type="taxonomic scope" value="Bacteria"/>
</dbReference>
<dbReference type="InterPro" id="IPR050188">
    <property type="entry name" value="RluA_PseudoU_synthase"/>
</dbReference>
<evidence type="ECO:0000313" key="3">
    <source>
        <dbReference type="Proteomes" id="UP000000753"/>
    </source>
</evidence>
<accession>B8CUP6</accession>
<evidence type="ECO:0000259" key="1">
    <source>
        <dbReference type="Pfam" id="PF00849"/>
    </source>
</evidence>
<feature type="domain" description="Pseudouridine synthase RsuA/RluA-like" evidence="1">
    <location>
        <begin position="109"/>
        <end position="264"/>
    </location>
</feature>
<dbReference type="KEGG" id="swp:swp_4598"/>
<dbReference type="HOGENOM" id="CLU_016902_0_0_6"/>
<dbReference type="STRING" id="225849.swp_4598"/>
<dbReference type="Proteomes" id="UP000000753">
    <property type="component" value="Chromosome"/>
</dbReference>
<sequence>MLKWRYVFATVLNRMSQSVRAAQASYIVLPETVTDKPTVLSFLVSHFKAIAETTWIDRIENGKVHWRDGELVTLESEFIPRARVYYYREVQQESLIPFEEKVLLQNEQIIIAFKPHFLAVNPSGNFVNECLVNRLRIKTANEQIVASHRLDRATAGVMLLSLSVDTRHDYHQLFKTGNITKTYQAIARLSDELMAKIAADALVLPISWTVKNRLVKADPSFMMKISVGESNSHSEITLLQVKGGFGLFELTPVTGRTHQLRLHMMSLGMPILNDRLYPELLDKAADDFDNPLKLMAKRLAFTDPITGEHIDISCDGFSF</sequence>
<protein>
    <submittedName>
        <fullName evidence="2">Pseudouridine synthase</fullName>
    </submittedName>
</protein>
<evidence type="ECO:0000313" key="2">
    <source>
        <dbReference type="EMBL" id="ACJ31238.1"/>
    </source>
</evidence>
<gene>
    <name evidence="2" type="ordered locus">swp_4598</name>
</gene>
<dbReference type="PANTHER" id="PTHR21600:SF84">
    <property type="entry name" value="PSEUDOURIDINE SYNTHASE RSUA_RLUA-LIKE DOMAIN-CONTAINING PROTEIN"/>
    <property type="match status" value="1"/>
</dbReference>
<dbReference type="GO" id="GO:0003723">
    <property type="term" value="F:RNA binding"/>
    <property type="evidence" value="ECO:0007669"/>
    <property type="project" value="InterPro"/>
</dbReference>
<reference evidence="2 3" key="1">
    <citation type="journal article" date="2008" name="PLoS ONE">
        <title>Environmental adaptation: genomic analysis of the piezotolerant and psychrotolerant deep-sea iron reducing bacterium Shewanella piezotolerans WP3.</title>
        <authorList>
            <person name="Wang F."/>
            <person name="Wang J."/>
            <person name="Jian H."/>
            <person name="Zhang B."/>
            <person name="Li S."/>
            <person name="Wang F."/>
            <person name="Zeng X."/>
            <person name="Gao L."/>
            <person name="Bartlett D.H."/>
            <person name="Yu J."/>
            <person name="Hu S."/>
            <person name="Xiao X."/>
        </authorList>
    </citation>
    <scope>NUCLEOTIDE SEQUENCE [LARGE SCALE GENOMIC DNA]</scope>
    <source>
        <strain evidence="3">WP3 / JCM 13877</strain>
    </source>
</reference>
<dbReference type="Pfam" id="PF00849">
    <property type="entry name" value="PseudoU_synth_2"/>
    <property type="match status" value="1"/>
</dbReference>
<dbReference type="AlphaFoldDB" id="B8CUP6"/>
<proteinExistence type="predicted"/>
<dbReference type="GO" id="GO:0140098">
    <property type="term" value="F:catalytic activity, acting on RNA"/>
    <property type="evidence" value="ECO:0007669"/>
    <property type="project" value="UniProtKB-ARBA"/>
</dbReference>
<dbReference type="PANTHER" id="PTHR21600">
    <property type="entry name" value="MITOCHONDRIAL RNA PSEUDOURIDINE SYNTHASE"/>
    <property type="match status" value="1"/>
</dbReference>
<dbReference type="EMBL" id="CP000472">
    <property type="protein sequence ID" value="ACJ31238.1"/>
    <property type="molecule type" value="Genomic_DNA"/>
</dbReference>